<organism evidence="1 2">
    <name type="scientific">Halopseudomonas bauzanensis</name>
    <dbReference type="NCBI Taxonomy" id="653930"/>
    <lineage>
        <taxon>Bacteria</taxon>
        <taxon>Pseudomonadati</taxon>
        <taxon>Pseudomonadota</taxon>
        <taxon>Gammaproteobacteria</taxon>
        <taxon>Pseudomonadales</taxon>
        <taxon>Pseudomonadaceae</taxon>
        <taxon>Halopseudomonas</taxon>
    </lineage>
</organism>
<dbReference type="AlphaFoldDB" id="A0A4V5NMW3"/>
<protein>
    <recommendedName>
        <fullName evidence="3">SnoaL-like polyketide cyclase</fullName>
    </recommendedName>
</protein>
<evidence type="ECO:0008006" key="3">
    <source>
        <dbReference type="Google" id="ProtNLM"/>
    </source>
</evidence>
<dbReference type="Gene3D" id="3.10.450.50">
    <property type="match status" value="1"/>
</dbReference>
<dbReference type="EMBL" id="SWAV01000001">
    <property type="protein sequence ID" value="TKA93097.1"/>
    <property type="molecule type" value="Genomic_DNA"/>
</dbReference>
<dbReference type="InterPro" id="IPR032710">
    <property type="entry name" value="NTF2-like_dom_sf"/>
</dbReference>
<evidence type="ECO:0000313" key="2">
    <source>
        <dbReference type="Proteomes" id="UP000305198"/>
    </source>
</evidence>
<comment type="caution">
    <text evidence="1">The sequence shown here is derived from an EMBL/GenBank/DDBJ whole genome shotgun (WGS) entry which is preliminary data.</text>
</comment>
<sequence length="223" mass="25425">MYGLYAGQLEENHLDAEQRQYLNRLRVGSTTRIEGATAIAGGQTRKNFATGSAWLSGFFDMGAQTIVDMYDDEFVWEDMEFDLTITDKEELFKFFTVFDDAGPDSPHGVHVFNLISYDGHQVPPSHATICPEGVPEGWDEAEYQRLAGPIKIGADFEYDEWGYMQWVWRAKHNSDFFGIPAAGKTTVTRGTSTQFYRNGKIVRCRTHWNFREFAIQLGLVPRV</sequence>
<dbReference type="RefSeq" id="WP_136868707.1">
    <property type="nucleotide sequence ID" value="NZ_SWAV01000001.1"/>
</dbReference>
<dbReference type="Proteomes" id="UP000305198">
    <property type="component" value="Unassembled WGS sequence"/>
</dbReference>
<proteinExistence type="predicted"/>
<reference evidence="1 2" key="1">
    <citation type="submission" date="2019-04" db="EMBL/GenBank/DDBJ databases">
        <title>Crypto-aerobic microbial life in anoxic (sulfidic) marine sediments.</title>
        <authorList>
            <person name="Bhattacharya S."/>
            <person name="Roy C."/>
            <person name="Mondal N."/>
            <person name="Sarkar J."/>
            <person name="Mandal S."/>
            <person name="Rameez M.J."/>
            <person name="Ghosh W."/>
        </authorList>
    </citation>
    <scope>NUCLEOTIDE SEQUENCE [LARGE SCALE GENOMIC DNA]</scope>
    <source>
        <strain evidence="1 2">SBBB</strain>
    </source>
</reference>
<evidence type="ECO:0000313" key="1">
    <source>
        <dbReference type="EMBL" id="TKA93097.1"/>
    </source>
</evidence>
<accession>A0A4V5NMW3</accession>
<name>A0A4V5NMW3_9GAMM</name>
<dbReference type="SUPFAM" id="SSF54427">
    <property type="entry name" value="NTF2-like"/>
    <property type="match status" value="1"/>
</dbReference>
<gene>
    <name evidence="1" type="ORF">FA869_02635</name>
</gene>